<reference evidence="3" key="4">
    <citation type="submission" date="2025-05" db="UniProtKB">
        <authorList>
            <consortium name="EnsemblFungi"/>
        </authorList>
    </citation>
    <scope>IDENTIFICATION</scope>
    <source>
        <strain evidence="3">isolate 1-1 / race 1 (BBBD)</strain>
    </source>
</reference>
<feature type="region of interest" description="Disordered" evidence="1">
    <location>
        <begin position="151"/>
        <end position="171"/>
    </location>
</feature>
<proteinExistence type="predicted"/>
<dbReference type="VEuPathDB" id="FungiDB:PTTG_07977"/>
<dbReference type="AlphaFoldDB" id="A0A0C4F4D7"/>
<reference evidence="3 4" key="3">
    <citation type="journal article" date="2017" name="G3 (Bethesda)">
        <title>Comparative analysis highlights variable genome content of wheat rusts and divergence of the mating loci.</title>
        <authorList>
            <person name="Cuomo C.A."/>
            <person name="Bakkeren G."/>
            <person name="Khalil H.B."/>
            <person name="Panwar V."/>
            <person name="Joly D."/>
            <person name="Linning R."/>
            <person name="Sakthikumar S."/>
            <person name="Song X."/>
            <person name="Adiconis X."/>
            <person name="Fan L."/>
            <person name="Goldberg J.M."/>
            <person name="Levin J.Z."/>
            <person name="Young S."/>
            <person name="Zeng Q."/>
            <person name="Anikster Y."/>
            <person name="Bruce M."/>
            <person name="Wang M."/>
            <person name="Yin C."/>
            <person name="McCallum B."/>
            <person name="Szabo L.J."/>
            <person name="Hulbert S."/>
            <person name="Chen X."/>
            <person name="Fellers J.P."/>
        </authorList>
    </citation>
    <scope>NUCLEOTIDE SEQUENCE</scope>
    <source>
        <strain evidence="4">Isolate 1-1 / race 1 (BBBD)</strain>
        <strain evidence="3">isolate 1-1 / race 1 (BBBD)</strain>
    </source>
</reference>
<dbReference type="EnsemblFungi" id="PTTG_07977-t43_1">
    <property type="protein sequence ID" value="PTTG_07977-t43_1-p1"/>
    <property type="gene ID" value="PTTG_07977"/>
</dbReference>
<organism evidence="2">
    <name type="scientific">Puccinia triticina (isolate 1-1 / race 1 (BBBD))</name>
    <name type="common">Brown leaf rust fungus</name>
    <dbReference type="NCBI Taxonomy" id="630390"/>
    <lineage>
        <taxon>Eukaryota</taxon>
        <taxon>Fungi</taxon>
        <taxon>Dikarya</taxon>
        <taxon>Basidiomycota</taxon>
        <taxon>Pucciniomycotina</taxon>
        <taxon>Pucciniomycetes</taxon>
        <taxon>Pucciniales</taxon>
        <taxon>Pucciniaceae</taxon>
        <taxon>Puccinia</taxon>
    </lineage>
</organism>
<dbReference type="EMBL" id="ADAS02000064">
    <property type="protein sequence ID" value="OAV92424.1"/>
    <property type="molecule type" value="Genomic_DNA"/>
</dbReference>
<dbReference type="Proteomes" id="UP000005240">
    <property type="component" value="Unassembled WGS sequence"/>
</dbReference>
<sequence>MGQRLTSTQPGRPVGKLAGVAGVEEDRGSPTEMEYEEYYTAAISSLSDIEATLRADVEATLQMNDGADLSSTQAQVAATAELLDLERRLFWQGEAMEANVPLFETGSFDELTQGLAEDASGDEGPAVTAPPSSAETRPLTDCLSELVPHLQSSPTLVAETKEIGVSPVPTP</sequence>
<feature type="region of interest" description="Disordered" evidence="1">
    <location>
        <begin position="1"/>
        <end position="31"/>
    </location>
</feature>
<evidence type="ECO:0000256" key="1">
    <source>
        <dbReference type="SAM" id="MobiDB-lite"/>
    </source>
</evidence>
<evidence type="ECO:0000313" key="3">
    <source>
        <dbReference type="EnsemblFungi" id="PTTG_07977-t43_1-p1"/>
    </source>
</evidence>
<keyword evidence="4" id="KW-1185">Reference proteome</keyword>
<reference evidence="2" key="2">
    <citation type="submission" date="2016-05" db="EMBL/GenBank/DDBJ databases">
        <title>Comparative analysis highlights variable genome content of wheat rusts and divergence of the mating loci.</title>
        <authorList>
            <person name="Cuomo C.A."/>
            <person name="Bakkeren G."/>
            <person name="Szabo L."/>
            <person name="Khalil H."/>
            <person name="Joly D."/>
            <person name="Goldberg J."/>
            <person name="Young S."/>
            <person name="Zeng Q."/>
            <person name="Fellers J."/>
        </authorList>
    </citation>
    <scope>NUCLEOTIDE SEQUENCE [LARGE SCALE GENOMIC DNA]</scope>
    <source>
        <strain evidence="2">1-1 BBBD Race 1</strain>
    </source>
</reference>
<accession>A0A0C4F4D7</accession>
<protein>
    <submittedName>
        <fullName evidence="2 3">Uncharacterized protein</fullName>
    </submittedName>
</protein>
<reference evidence="2" key="1">
    <citation type="submission" date="2009-11" db="EMBL/GenBank/DDBJ databases">
        <authorList>
            <consortium name="The Broad Institute Genome Sequencing Platform"/>
            <person name="Ward D."/>
            <person name="Feldgarden M."/>
            <person name="Earl A."/>
            <person name="Young S.K."/>
            <person name="Zeng Q."/>
            <person name="Koehrsen M."/>
            <person name="Alvarado L."/>
            <person name="Berlin A."/>
            <person name="Bochicchio J."/>
            <person name="Borenstein D."/>
            <person name="Chapman S.B."/>
            <person name="Chen Z."/>
            <person name="Engels R."/>
            <person name="Freedman E."/>
            <person name="Gellesch M."/>
            <person name="Goldberg J."/>
            <person name="Griggs A."/>
            <person name="Gujja S."/>
            <person name="Heilman E."/>
            <person name="Heiman D."/>
            <person name="Hepburn T."/>
            <person name="Howarth C."/>
            <person name="Jen D."/>
            <person name="Larson L."/>
            <person name="Lewis B."/>
            <person name="Mehta T."/>
            <person name="Park D."/>
            <person name="Pearson M."/>
            <person name="Roberts A."/>
            <person name="Saif S."/>
            <person name="Shea T."/>
            <person name="Shenoy N."/>
            <person name="Sisk P."/>
            <person name="Stolte C."/>
            <person name="Sykes S."/>
            <person name="Thomson T."/>
            <person name="Walk T."/>
            <person name="White J."/>
            <person name="Yandava C."/>
            <person name="Izard J."/>
            <person name="Baranova O.V."/>
            <person name="Blanton J.M."/>
            <person name="Tanner A.C."/>
            <person name="Dewhirst F.E."/>
            <person name="Haas B."/>
            <person name="Nusbaum C."/>
            <person name="Birren B."/>
        </authorList>
    </citation>
    <scope>NUCLEOTIDE SEQUENCE [LARGE SCALE GENOMIC DNA]</scope>
    <source>
        <strain evidence="2">1-1 BBBD Race 1</strain>
    </source>
</reference>
<feature type="compositionally biased region" description="Polar residues" evidence="1">
    <location>
        <begin position="1"/>
        <end position="10"/>
    </location>
</feature>
<name>A0A0C4F4D7_PUCT1</name>
<gene>
    <name evidence="2" type="ORF">PTTG_07977</name>
</gene>
<evidence type="ECO:0000313" key="4">
    <source>
        <dbReference type="Proteomes" id="UP000005240"/>
    </source>
</evidence>
<feature type="region of interest" description="Disordered" evidence="1">
    <location>
        <begin position="117"/>
        <end position="139"/>
    </location>
</feature>
<evidence type="ECO:0000313" key="2">
    <source>
        <dbReference type="EMBL" id="OAV92424.1"/>
    </source>
</evidence>